<dbReference type="AlphaFoldDB" id="A0AAV2HCZ9"/>
<reference evidence="1 2" key="1">
    <citation type="submission" date="2024-04" db="EMBL/GenBank/DDBJ databases">
        <authorList>
            <consortium name="Genoscope - CEA"/>
            <person name="William W."/>
        </authorList>
    </citation>
    <scope>NUCLEOTIDE SEQUENCE [LARGE SCALE GENOMIC DNA]</scope>
</reference>
<evidence type="ECO:0000313" key="1">
    <source>
        <dbReference type="EMBL" id="CAL1531507.1"/>
    </source>
</evidence>
<sequence>MWRCITYKNYFEQVSYLSSQSILCDAYNMRRGGASGVSCHKITPPVFGVSPALYLEISTRVAVVTGTAPETGNLYGISNNGLTYVVSTDSGVTWKSLQDDDYSTATSNSSFIWSTFS</sequence>
<name>A0AAV2HCZ9_LYMST</name>
<dbReference type="Proteomes" id="UP001497497">
    <property type="component" value="Unassembled WGS sequence"/>
</dbReference>
<accession>A0AAV2HCZ9</accession>
<keyword evidence="2" id="KW-1185">Reference proteome</keyword>
<evidence type="ECO:0000313" key="2">
    <source>
        <dbReference type="Proteomes" id="UP001497497"/>
    </source>
</evidence>
<comment type="caution">
    <text evidence="1">The sequence shown here is derived from an EMBL/GenBank/DDBJ whole genome shotgun (WGS) entry which is preliminary data.</text>
</comment>
<organism evidence="1 2">
    <name type="scientific">Lymnaea stagnalis</name>
    <name type="common">Great pond snail</name>
    <name type="synonym">Helix stagnalis</name>
    <dbReference type="NCBI Taxonomy" id="6523"/>
    <lineage>
        <taxon>Eukaryota</taxon>
        <taxon>Metazoa</taxon>
        <taxon>Spiralia</taxon>
        <taxon>Lophotrochozoa</taxon>
        <taxon>Mollusca</taxon>
        <taxon>Gastropoda</taxon>
        <taxon>Heterobranchia</taxon>
        <taxon>Euthyneura</taxon>
        <taxon>Panpulmonata</taxon>
        <taxon>Hygrophila</taxon>
        <taxon>Lymnaeoidea</taxon>
        <taxon>Lymnaeidae</taxon>
        <taxon>Lymnaea</taxon>
    </lineage>
</organism>
<gene>
    <name evidence="1" type="ORF">GSLYS_00005602001</name>
</gene>
<dbReference type="EMBL" id="CAXITT010000091">
    <property type="protein sequence ID" value="CAL1531507.1"/>
    <property type="molecule type" value="Genomic_DNA"/>
</dbReference>
<proteinExistence type="predicted"/>
<protein>
    <submittedName>
        <fullName evidence="1">Uncharacterized protein</fullName>
    </submittedName>
</protein>